<keyword evidence="3" id="KW-1185">Reference proteome</keyword>
<feature type="transmembrane region" description="Helical" evidence="1">
    <location>
        <begin position="45"/>
        <end position="65"/>
    </location>
</feature>
<evidence type="ECO:0000256" key="1">
    <source>
        <dbReference type="SAM" id="Phobius"/>
    </source>
</evidence>
<dbReference type="OrthoDB" id="9983153at2"/>
<feature type="transmembrane region" description="Helical" evidence="1">
    <location>
        <begin position="122"/>
        <end position="141"/>
    </location>
</feature>
<dbReference type="RefSeq" id="WP_089218141.1">
    <property type="nucleotide sequence ID" value="NZ_FZOS01000002.1"/>
</dbReference>
<gene>
    <name evidence="2" type="ORF">SAMN06295912_102136</name>
</gene>
<dbReference type="AlphaFoldDB" id="A0A239CCM2"/>
<feature type="transmembrane region" description="Helical" evidence="1">
    <location>
        <begin position="6"/>
        <end position="24"/>
    </location>
</feature>
<feature type="transmembrane region" description="Helical" evidence="1">
    <location>
        <begin position="80"/>
        <end position="101"/>
    </location>
</feature>
<keyword evidence="1" id="KW-0472">Membrane</keyword>
<evidence type="ECO:0000313" key="3">
    <source>
        <dbReference type="Proteomes" id="UP000198281"/>
    </source>
</evidence>
<reference evidence="3" key="1">
    <citation type="submission" date="2017-06" db="EMBL/GenBank/DDBJ databases">
        <authorList>
            <person name="Varghese N."/>
            <person name="Submissions S."/>
        </authorList>
    </citation>
    <scope>NUCLEOTIDE SEQUENCE [LARGE SCALE GENOMIC DNA]</scope>
    <source>
        <strain evidence="3">LNB2</strain>
    </source>
</reference>
<accession>A0A239CCM2</accession>
<evidence type="ECO:0000313" key="2">
    <source>
        <dbReference type="EMBL" id="SNS17986.1"/>
    </source>
</evidence>
<keyword evidence="1" id="KW-0812">Transmembrane</keyword>
<protein>
    <submittedName>
        <fullName evidence="2">Uncharacterized protein</fullName>
    </submittedName>
</protein>
<keyword evidence="1" id="KW-1133">Transmembrane helix</keyword>
<proteinExistence type="predicted"/>
<dbReference type="Proteomes" id="UP000198281">
    <property type="component" value="Unassembled WGS sequence"/>
</dbReference>
<dbReference type="EMBL" id="FZOS01000002">
    <property type="protein sequence ID" value="SNS17986.1"/>
    <property type="molecule type" value="Genomic_DNA"/>
</dbReference>
<name>A0A239CCM2_9SPHN</name>
<sequence length="144" mass="15310">MPAFDIWAVAAALTLMALVATLRLSLPGAAGGGQGTLRLIAHPAWLVLLVLTTPMTVGLMLSGYVPVSPTKARALIAGDFGYWAGVAAWITVVTAELWLLWTPSMVAQRFAKPEARDAFRALPLFNVFMGGGFLLLVWWAGSQG</sequence>
<organism evidence="2 3">
    <name type="scientific">Edaphosphingomonas laterariae</name>
    <dbReference type="NCBI Taxonomy" id="861865"/>
    <lineage>
        <taxon>Bacteria</taxon>
        <taxon>Pseudomonadati</taxon>
        <taxon>Pseudomonadota</taxon>
        <taxon>Alphaproteobacteria</taxon>
        <taxon>Sphingomonadales</taxon>
        <taxon>Rhizorhabdaceae</taxon>
        <taxon>Edaphosphingomonas</taxon>
    </lineage>
</organism>